<dbReference type="InterPro" id="IPR027463">
    <property type="entry name" value="AcrB_DN_DC_subdom"/>
</dbReference>
<feature type="transmembrane region" description="Helical" evidence="1">
    <location>
        <begin position="12"/>
        <end position="32"/>
    </location>
</feature>
<organism evidence="2 3">
    <name type="scientific">Fuerstiella marisgermanici</name>
    <dbReference type="NCBI Taxonomy" id="1891926"/>
    <lineage>
        <taxon>Bacteria</taxon>
        <taxon>Pseudomonadati</taxon>
        <taxon>Planctomycetota</taxon>
        <taxon>Planctomycetia</taxon>
        <taxon>Planctomycetales</taxon>
        <taxon>Planctomycetaceae</taxon>
        <taxon>Fuerstiella</taxon>
    </lineage>
</organism>
<dbReference type="SUPFAM" id="SSF82693">
    <property type="entry name" value="Multidrug efflux transporter AcrB pore domain, PN1, PN2, PC1 and PC2 subdomains"/>
    <property type="match status" value="2"/>
</dbReference>
<dbReference type="SUPFAM" id="SSF82866">
    <property type="entry name" value="Multidrug efflux transporter AcrB transmembrane domain"/>
    <property type="match status" value="2"/>
</dbReference>
<dbReference type="STRING" id="1891926.Fuma_05681"/>
<dbReference type="GO" id="GO:0005886">
    <property type="term" value="C:plasma membrane"/>
    <property type="evidence" value="ECO:0007669"/>
    <property type="project" value="TreeGrafter"/>
</dbReference>
<keyword evidence="1" id="KW-1133">Transmembrane helix</keyword>
<feature type="transmembrane region" description="Helical" evidence="1">
    <location>
        <begin position="458"/>
        <end position="476"/>
    </location>
</feature>
<feature type="transmembrane region" description="Helical" evidence="1">
    <location>
        <begin position="986"/>
        <end position="1003"/>
    </location>
</feature>
<gene>
    <name evidence="2" type="primary">mdtB_3</name>
    <name evidence="2" type="ORF">Fuma_05681</name>
</gene>
<dbReference type="KEGG" id="fmr:Fuma_05681"/>
<dbReference type="PANTHER" id="PTHR32063">
    <property type="match status" value="1"/>
</dbReference>
<evidence type="ECO:0000313" key="2">
    <source>
        <dbReference type="EMBL" id="APZ96018.1"/>
    </source>
</evidence>
<feature type="transmembrane region" description="Helical" evidence="1">
    <location>
        <begin position="1122"/>
        <end position="1145"/>
    </location>
</feature>
<dbReference type="EMBL" id="CP017641">
    <property type="protein sequence ID" value="APZ96018.1"/>
    <property type="molecule type" value="Genomic_DNA"/>
</dbReference>
<keyword evidence="3" id="KW-1185">Reference proteome</keyword>
<reference evidence="2 3" key="1">
    <citation type="journal article" date="2016" name="Front. Microbiol.">
        <title>Fuerstia marisgermanicae gen. nov., sp. nov., an Unusual Member of the Phylum Planctomycetes from the German Wadden Sea.</title>
        <authorList>
            <person name="Kohn T."/>
            <person name="Heuer A."/>
            <person name="Jogler M."/>
            <person name="Vollmers J."/>
            <person name="Boedeker C."/>
            <person name="Bunk B."/>
            <person name="Rast P."/>
            <person name="Borchert D."/>
            <person name="Glockner I."/>
            <person name="Freese H.M."/>
            <person name="Klenk H.P."/>
            <person name="Overmann J."/>
            <person name="Kaster A.K."/>
            <person name="Rohde M."/>
            <person name="Wiegand S."/>
            <person name="Jogler C."/>
        </authorList>
    </citation>
    <scope>NUCLEOTIDE SEQUENCE [LARGE SCALE GENOMIC DNA]</scope>
    <source>
        <strain evidence="2 3">NH11</strain>
    </source>
</reference>
<dbReference type="RefSeq" id="WP_077027098.1">
    <property type="nucleotide sequence ID" value="NZ_CP017641.1"/>
</dbReference>
<dbReference type="Gene3D" id="3.30.70.1440">
    <property type="entry name" value="Multidrug efflux transporter AcrB pore domain"/>
    <property type="match status" value="1"/>
</dbReference>
<feature type="transmembrane region" description="Helical" evidence="1">
    <location>
        <begin position="528"/>
        <end position="548"/>
    </location>
</feature>
<feature type="transmembrane region" description="Helical" evidence="1">
    <location>
        <begin position="1040"/>
        <end position="1061"/>
    </location>
</feature>
<feature type="transmembrane region" description="Helical" evidence="1">
    <location>
        <begin position="1010"/>
        <end position="1034"/>
    </location>
</feature>
<name>A0A1P8WPP1_9PLAN</name>
<protein>
    <submittedName>
        <fullName evidence="2">Multidrug transporter MdtB</fullName>
    </submittedName>
</protein>
<dbReference type="Gene3D" id="3.30.2090.10">
    <property type="entry name" value="Multidrug efflux transporter AcrB TolC docking domain, DN and DC subdomains"/>
    <property type="match status" value="2"/>
</dbReference>
<keyword evidence="1" id="KW-0812">Transmembrane</keyword>
<dbReference type="Proteomes" id="UP000187735">
    <property type="component" value="Chromosome"/>
</dbReference>
<feature type="transmembrane region" description="Helical" evidence="1">
    <location>
        <begin position="1090"/>
        <end position="1110"/>
    </location>
</feature>
<feature type="transmembrane region" description="Helical" evidence="1">
    <location>
        <begin position="645"/>
        <end position="664"/>
    </location>
</feature>
<dbReference type="AlphaFoldDB" id="A0A1P8WPP1"/>
<keyword evidence="1" id="KW-0472">Membrane</keyword>
<dbReference type="InterPro" id="IPR001036">
    <property type="entry name" value="Acrflvin-R"/>
</dbReference>
<proteinExistence type="predicted"/>
<feature type="transmembrane region" description="Helical" evidence="1">
    <location>
        <begin position="395"/>
        <end position="412"/>
    </location>
</feature>
<evidence type="ECO:0000313" key="3">
    <source>
        <dbReference type="Proteomes" id="UP000187735"/>
    </source>
</evidence>
<dbReference type="Gene3D" id="3.30.70.1430">
    <property type="entry name" value="Multidrug efflux transporter AcrB pore domain"/>
    <property type="match status" value="2"/>
</dbReference>
<dbReference type="PRINTS" id="PR00702">
    <property type="entry name" value="ACRIFLAVINRP"/>
</dbReference>
<feature type="transmembrane region" description="Helical" evidence="1">
    <location>
        <begin position="419"/>
        <end position="452"/>
    </location>
</feature>
<dbReference type="SUPFAM" id="SSF82714">
    <property type="entry name" value="Multidrug efflux transporter AcrB TolC docking domain, DN and DC subdomains"/>
    <property type="match status" value="2"/>
</dbReference>
<sequence>MQLIESFIRNPVKVSVGVLLVVMFGAICLVRMPRQLAPSVQNPVLTIETSWPGGSPQEIEREIVQEQEEQLQGVEGVTKMSSECLDSSGRITLEFVVGTNIEDAMLRVNTRLQQVREYPIDALEPVISASDVADRPIARFVLTAKPPDVEQIHEFQQKYPDLAEALAPASRAMNSGLRVFRLQEAWRELGDEHPELKQLLPPELDLQEVRKFAEDYIETQLERVSGVSDAYTYGGQQEELQVIVDPDRLAARQLTVIDVRNALQNQNKDTSGGDFWEGKRRWVIRTLGQFRSPEQVKQQVLTVRDGAPIYVGDVADVQIGFKKMDSVSRRYGVSSNGMAVRRASGANVLSVMVGIRAATKQLNEGILKQRGLELYQYYDETEYIHAAIGLVQQNIFLGGALTMIVLLLFLHLGRRTLMIVPLIAASAIAAAYVSSTYVLVTLALVIVGGFWFGRGALVVGLAIPVSVIGTFLLLGLMGRSLNVISLAGLAFAVGMLVDNAVVVLENIFRRFEEGEDAFTASVNGTKEVWGAVVASTLTTIAVFVPVLFVEEMAGQLFRDIALAISCAVGLSLVVSFTVVPTAASRLFKRSKSKDPNAANVDDTKIDNADPKSQGLLPRFLQWCGSLVIRVVISSNRWIQRGTVRSLAVVLVMVGASVGLSYLFWPKVEYLPSGNRNFVFCSVSPPPGYNMDQLLAMGTKIEDDLKPYWNADPGSPAAEELEYPIISYYFYVVRGRQVFMGFEAQDETRVHELIPLIKEVASQFPGTIAVAKRSSLFERGLTGGRTVDIEITGPDLEHLVTIGGQVLSDVKELLPDAQAMPQPSLDLSGPEIHIEPRLMQSSEMGIHASDLGYTVDALVDGAYAGDYFSGGEKIDLTIVGQQSFAERTQNLNDLPISTDLGQLVPLSAVAEIRLSSGPEQINRRERQRAITIQVTPPVTMPLEDAMAKINDSIVTPLHRGEMLEGGYMVTLSGTADKLREAWGALKWNLILALAITYLLMAALFESWLYPFVIIFSVPLGAVGGILGLTVLNLFVFQALDVLTMLGFVILIGTVVNNAILIVHQSLNHMREEGMDARDAIPLSIQTRIRPIFITTLTTVLGLLPLVAFPGAGSELYRGLGSVVLGGLLMSTLFTLFLVPTVFVLTLDAKHGLVSILGLNADDTPALPVPSVAK</sequence>
<feature type="transmembrane region" description="Helical" evidence="1">
    <location>
        <begin position="560"/>
        <end position="583"/>
    </location>
</feature>
<accession>A0A1P8WPP1</accession>
<dbReference type="Pfam" id="PF00873">
    <property type="entry name" value="ACR_tran"/>
    <property type="match status" value="3"/>
</dbReference>
<dbReference type="PANTHER" id="PTHR32063:SF0">
    <property type="entry name" value="SWARMING MOTILITY PROTEIN SWRC"/>
    <property type="match status" value="1"/>
</dbReference>
<dbReference type="Gene3D" id="1.20.1640.10">
    <property type="entry name" value="Multidrug efflux transporter AcrB transmembrane domain"/>
    <property type="match status" value="4"/>
</dbReference>
<dbReference type="GO" id="GO:0042910">
    <property type="term" value="F:xenobiotic transmembrane transporter activity"/>
    <property type="evidence" value="ECO:0007669"/>
    <property type="project" value="TreeGrafter"/>
</dbReference>
<evidence type="ECO:0000256" key="1">
    <source>
        <dbReference type="SAM" id="Phobius"/>
    </source>
</evidence>
<dbReference type="Gene3D" id="3.30.70.1320">
    <property type="entry name" value="Multidrug efflux transporter AcrB pore domain like"/>
    <property type="match status" value="2"/>
</dbReference>
<feature type="transmembrane region" description="Helical" evidence="1">
    <location>
        <begin position="483"/>
        <end position="508"/>
    </location>
</feature>
<dbReference type="OrthoDB" id="9757904at2"/>